<evidence type="ECO:0000313" key="5">
    <source>
        <dbReference type="Proteomes" id="UP000321927"/>
    </source>
</evidence>
<feature type="transmembrane region" description="Helical" evidence="1">
    <location>
        <begin position="270"/>
        <end position="288"/>
    </location>
</feature>
<proteinExistence type="predicted"/>
<feature type="transmembrane region" description="Helical" evidence="1">
    <location>
        <begin position="179"/>
        <end position="205"/>
    </location>
</feature>
<organism evidence="2 4">
    <name type="scientific">Algoriphagus ratkowskyi</name>
    <dbReference type="NCBI Taxonomy" id="57028"/>
    <lineage>
        <taxon>Bacteria</taxon>
        <taxon>Pseudomonadati</taxon>
        <taxon>Bacteroidota</taxon>
        <taxon>Cytophagia</taxon>
        <taxon>Cytophagales</taxon>
        <taxon>Cyclobacteriaceae</taxon>
        <taxon>Algoriphagus</taxon>
    </lineage>
</organism>
<dbReference type="AlphaFoldDB" id="A0A2W7QMU5"/>
<evidence type="ECO:0000313" key="4">
    <source>
        <dbReference type="Proteomes" id="UP000249115"/>
    </source>
</evidence>
<evidence type="ECO:0000256" key="1">
    <source>
        <dbReference type="SAM" id="Phobius"/>
    </source>
</evidence>
<accession>A0A2W7QMU5</accession>
<feature type="transmembrane region" description="Helical" evidence="1">
    <location>
        <begin position="295"/>
        <end position="314"/>
    </location>
</feature>
<gene>
    <name evidence="3" type="ORF">ESW18_20430</name>
    <name evidence="2" type="ORF">LV84_04175</name>
</gene>
<dbReference type="EMBL" id="QKZU01000027">
    <property type="protein sequence ID" value="PZX49783.1"/>
    <property type="molecule type" value="Genomic_DNA"/>
</dbReference>
<evidence type="ECO:0000313" key="2">
    <source>
        <dbReference type="EMBL" id="PZX49783.1"/>
    </source>
</evidence>
<feature type="transmembrane region" description="Helical" evidence="1">
    <location>
        <begin position="326"/>
        <end position="346"/>
    </location>
</feature>
<dbReference type="RefSeq" id="WP_086503332.1">
    <property type="nucleotide sequence ID" value="NZ_MSSV01000036.1"/>
</dbReference>
<keyword evidence="1" id="KW-1133">Transmembrane helix</keyword>
<dbReference type="Proteomes" id="UP000249115">
    <property type="component" value="Unassembled WGS sequence"/>
</dbReference>
<protein>
    <recommendedName>
        <fullName evidence="6">Mannosyltransferase PIG-V</fullName>
    </recommendedName>
</protein>
<reference evidence="2 4" key="1">
    <citation type="submission" date="2018-06" db="EMBL/GenBank/DDBJ databases">
        <title>Genomic Encyclopedia of Archaeal and Bacterial Type Strains, Phase II (KMG-II): from individual species to whole genera.</title>
        <authorList>
            <person name="Goeker M."/>
        </authorList>
    </citation>
    <scope>NUCLEOTIDE SEQUENCE [LARGE SCALE GENOMIC DNA]</scope>
    <source>
        <strain evidence="2 4">DSM 22686</strain>
    </source>
</reference>
<comment type="caution">
    <text evidence="2">The sequence shown here is derived from an EMBL/GenBank/DDBJ whole genome shotgun (WGS) entry which is preliminary data.</text>
</comment>
<keyword evidence="5" id="KW-1185">Reference proteome</keyword>
<keyword evidence="1" id="KW-0472">Membrane</keyword>
<keyword evidence="1" id="KW-0812">Transmembrane</keyword>
<name>A0A2W7QMU5_9BACT</name>
<evidence type="ECO:0000313" key="3">
    <source>
        <dbReference type="EMBL" id="TXD75497.1"/>
    </source>
</evidence>
<evidence type="ECO:0008006" key="6">
    <source>
        <dbReference type="Google" id="ProtNLM"/>
    </source>
</evidence>
<sequence>MKEFFIFRQRSIFNLIIVSIFGITNYFLIRYIPSIDIKDHNLFLIDYLEAGLFPIPPGYYFLVYILDFIFHFKYPFVVSSFLVLTFFLWWKYHLVYNWLEKDLAFNSITLFFLAASFLFLSPVFIPVIDGDFWYLGKFAQTIWHNSTLIASFPFCILLFKRSFNWFESRSNKDYFQLFVYGLAILLIKPSFLFCYVPALPVYVFLREKGISALVWKSLGLSVLLFFLILVEKFLIFSWDPMIQELYSAGEVSEVVINPFLVWLHFSDQPVFDFVSSIPMIMMFLILWGKRAFDSSYFYFSLISLFFALMIYAVFAESGFRELHGNFYWQIPIALFLTHLSILITLAKEYVNKDRRASSRVIVMILIYLVQVSFGIAYWLRIFTGLTLS</sequence>
<feature type="transmembrane region" description="Helical" evidence="1">
    <location>
        <begin position="104"/>
        <end position="129"/>
    </location>
</feature>
<dbReference type="EMBL" id="VORV01000025">
    <property type="protein sequence ID" value="TXD75497.1"/>
    <property type="molecule type" value="Genomic_DNA"/>
</dbReference>
<reference evidence="3 5" key="2">
    <citation type="submission" date="2019-08" db="EMBL/GenBank/DDBJ databases">
        <title>Genome of Algoriphagus ratkowskyi IC026.</title>
        <authorList>
            <person name="Bowman J.P."/>
        </authorList>
    </citation>
    <scope>NUCLEOTIDE SEQUENCE [LARGE SCALE GENOMIC DNA]</scope>
    <source>
        <strain evidence="3 5">IC026</strain>
    </source>
</reference>
<feature type="transmembrane region" description="Helical" evidence="1">
    <location>
        <begin position="217"/>
        <end position="238"/>
    </location>
</feature>
<feature type="transmembrane region" description="Helical" evidence="1">
    <location>
        <begin position="74"/>
        <end position="92"/>
    </location>
</feature>
<feature type="transmembrane region" description="Helical" evidence="1">
    <location>
        <begin position="12"/>
        <end position="32"/>
    </location>
</feature>
<dbReference type="Proteomes" id="UP000321927">
    <property type="component" value="Unassembled WGS sequence"/>
</dbReference>
<dbReference type="OrthoDB" id="1092558at2"/>
<feature type="transmembrane region" description="Helical" evidence="1">
    <location>
        <begin position="358"/>
        <end position="379"/>
    </location>
</feature>